<comment type="caution">
    <text evidence="1">The sequence shown here is derived from an EMBL/GenBank/DDBJ whole genome shotgun (WGS) entry which is preliminary data.</text>
</comment>
<organism evidence="1 2">
    <name type="scientific">Roseateles saccharophilus</name>
    <name type="common">Pseudomonas saccharophila</name>
    <dbReference type="NCBI Taxonomy" id="304"/>
    <lineage>
        <taxon>Bacteria</taxon>
        <taxon>Pseudomonadati</taxon>
        <taxon>Pseudomonadota</taxon>
        <taxon>Betaproteobacteria</taxon>
        <taxon>Burkholderiales</taxon>
        <taxon>Sphaerotilaceae</taxon>
        <taxon>Roseateles</taxon>
    </lineage>
</organism>
<proteinExistence type="predicted"/>
<dbReference type="OrthoDB" id="7063513at2"/>
<keyword evidence="2" id="KW-1185">Reference proteome</keyword>
<dbReference type="AlphaFoldDB" id="A0A4R3UJT0"/>
<protein>
    <submittedName>
        <fullName evidence="1">Uncharacterized protein</fullName>
    </submittedName>
</protein>
<sequence length="68" mass="7509">MTVRFSITLSDRLNQELEQVAGSNDDKKVDALRKAIHLYIAATKATHEGKKVGIARPNQELATEFVGL</sequence>
<evidence type="ECO:0000313" key="1">
    <source>
        <dbReference type="EMBL" id="TCU88406.1"/>
    </source>
</evidence>
<name>A0A4R3UJT0_ROSSA</name>
<dbReference type="Proteomes" id="UP000295110">
    <property type="component" value="Unassembled WGS sequence"/>
</dbReference>
<dbReference type="EMBL" id="SMBU01000039">
    <property type="protein sequence ID" value="TCU88406.1"/>
    <property type="molecule type" value="Genomic_DNA"/>
</dbReference>
<accession>A0A4R3UJT0</accession>
<dbReference type="RefSeq" id="WP_132575971.1">
    <property type="nucleotide sequence ID" value="NZ_CBCSGL010000045.1"/>
</dbReference>
<gene>
    <name evidence="1" type="ORF">EV671_103932</name>
</gene>
<reference evidence="1 2" key="1">
    <citation type="submission" date="2019-03" db="EMBL/GenBank/DDBJ databases">
        <title>Genomic Encyclopedia of Type Strains, Phase IV (KMG-IV): sequencing the most valuable type-strain genomes for metagenomic binning, comparative biology and taxonomic classification.</title>
        <authorList>
            <person name="Goeker M."/>
        </authorList>
    </citation>
    <scope>NUCLEOTIDE SEQUENCE [LARGE SCALE GENOMIC DNA]</scope>
    <source>
        <strain evidence="1 2">DSM 654</strain>
    </source>
</reference>
<evidence type="ECO:0000313" key="2">
    <source>
        <dbReference type="Proteomes" id="UP000295110"/>
    </source>
</evidence>